<name>A0A8S9YU17_9TREM</name>
<dbReference type="GO" id="GO:0000398">
    <property type="term" value="P:mRNA splicing, via spliceosome"/>
    <property type="evidence" value="ECO:0007669"/>
    <property type="project" value="TreeGrafter"/>
</dbReference>
<dbReference type="InterPro" id="IPR012677">
    <property type="entry name" value="Nucleotide-bd_a/b_plait_sf"/>
</dbReference>
<keyword evidence="3" id="KW-0694">RNA-binding</keyword>
<dbReference type="Pfam" id="PF00076">
    <property type="entry name" value="RRM_1"/>
    <property type="match status" value="1"/>
</dbReference>
<dbReference type="EMBL" id="JTDE01003008">
    <property type="protein sequence ID" value="KAF7256570.1"/>
    <property type="molecule type" value="Genomic_DNA"/>
</dbReference>
<dbReference type="PROSITE" id="PS50102">
    <property type="entry name" value="RRM"/>
    <property type="match status" value="1"/>
</dbReference>
<evidence type="ECO:0000256" key="4">
    <source>
        <dbReference type="SAM" id="MobiDB-lite"/>
    </source>
</evidence>
<dbReference type="PANTHER" id="PTHR13948">
    <property type="entry name" value="RNA-BINDING PROTEIN"/>
    <property type="match status" value="1"/>
</dbReference>
<keyword evidence="7" id="KW-1185">Reference proteome</keyword>
<dbReference type="AlphaFoldDB" id="A0A8S9YU17"/>
<reference evidence="6" key="1">
    <citation type="submission" date="2019-07" db="EMBL/GenBank/DDBJ databases">
        <title>Annotation for the trematode Paragonimus miyazaki's.</title>
        <authorList>
            <person name="Choi Y.-J."/>
        </authorList>
    </citation>
    <scope>NUCLEOTIDE SEQUENCE</scope>
    <source>
        <strain evidence="6">Japan</strain>
    </source>
</reference>
<protein>
    <recommendedName>
        <fullName evidence="5">RRM domain-containing protein</fullName>
    </recommendedName>
</protein>
<evidence type="ECO:0000313" key="6">
    <source>
        <dbReference type="EMBL" id="KAF7256570.1"/>
    </source>
</evidence>
<evidence type="ECO:0000256" key="1">
    <source>
        <dbReference type="ARBA" id="ARBA00004123"/>
    </source>
</evidence>
<dbReference type="SMART" id="SM00360">
    <property type="entry name" value="RRM"/>
    <property type="match status" value="2"/>
</dbReference>
<dbReference type="Proteomes" id="UP000822476">
    <property type="component" value="Unassembled WGS sequence"/>
</dbReference>
<comment type="subcellular location">
    <subcellularLocation>
        <location evidence="1">Nucleus</location>
    </subcellularLocation>
</comment>
<comment type="caution">
    <text evidence="6">The sequence shown here is derived from an EMBL/GenBank/DDBJ whole genome shotgun (WGS) entry which is preliminary data.</text>
</comment>
<keyword evidence="2" id="KW-0539">Nucleus</keyword>
<dbReference type="SUPFAM" id="SSF54928">
    <property type="entry name" value="RNA-binding domain, RBD"/>
    <property type="match status" value="1"/>
</dbReference>
<dbReference type="InterPro" id="IPR035979">
    <property type="entry name" value="RBD_domain_sf"/>
</dbReference>
<evidence type="ECO:0000256" key="3">
    <source>
        <dbReference type="PROSITE-ProRule" id="PRU00176"/>
    </source>
</evidence>
<organism evidence="6 7">
    <name type="scientific">Paragonimus skrjabini miyazakii</name>
    <dbReference type="NCBI Taxonomy" id="59628"/>
    <lineage>
        <taxon>Eukaryota</taxon>
        <taxon>Metazoa</taxon>
        <taxon>Spiralia</taxon>
        <taxon>Lophotrochozoa</taxon>
        <taxon>Platyhelminthes</taxon>
        <taxon>Trematoda</taxon>
        <taxon>Digenea</taxon>
        <taxon>Plagiorchiida</taxon>
        <taxon>Troglotremata</taxon>
        <taxon>Troglotrematidae</taxon>
        <taxon>Paragonimus</taxon>
    </lineage>
</organism>
<evidence type="ECO:0000259" key="5">
    <source>
        <dbReference type="PROSITE" id="PS50102"/>
    </source>
</evidence>
<feature type="region of interest" description="Disordered" evidence="4">
    <location>
        <begin position="20"/>
        <end position="53"/>
    </location>
</feature>
<dbReference type="InterPro" id="IPR000504">
    <property type="entry name" value="RRM_dom"/>
</dbReference>
<evidence type="ECO:0000313" key="7">
    <source>
        <dbReference type="Proteomes" id="UP000822476"/>
    </source>
</evidence>
<dbReference type="GO" id="GO:0003723">
    <property type="term" value="F:RNA binding"/>
    <property type="evidence" value="ECO:0007669"/>
    <property type="project" value="UniProtKB-UniRule"/>
</dbReference>
<dbReference type="GO" id="GO:0005634">
    <property type="term" value="C:nucleus"/>
    <property type="evidence" value="ECO:0007669"/>
    <property type="project" value="UniProtKB-SubCell"/>
</dbReference>
<evidence type="ECO:0000256" key="2">
    <source>
        <dbReference type="ARBA" id="ARBA00023242"/>
    </source>
</evidence>
<accession>A0A8S9YU17</accession>
<dbReference type="Gene3D" id="3.30.70.330">
    <property type="match status" value="2"/>
</dbReference>
<dbReference type="PANTHER" id="PTHR13948:SF3">
    <property type="entry name" value="FI21118P1"/>
    <property type="match status" value="1"/>
</dbReference>
<proteinExistence type="predicted"/>
<dbReference type="OrthoDB" id="29221at2759"/>
<gene>
    <name evidence="6" type="ORF">EG68_06521</name>
</gene>
<sequence length="209" mass="24532">MSGFDDYYIDDRRRMDDYAYGMDDRSRSPPFRSLESPSPTIMLRGLSGSTNERDVRRSLDNERANYTDVRLVRDKKSGRLNAFVDFISLGESRQFMKECRGELEVRKCIVRMSYSNPKERRDDDRYEEPSSTIMLRGIPATMGHRDIRDALDDNHVNYIDVRVIKDKNTGMTKGFGFVDFATIHEAKRWMDFQKVMGRLAYREYTGFPL</sequence>
<feature type="domain" description="RRM" evidence="5">
    <location>
        <begin position="131"/>
        <end position="209"/>
    </location>
</feature>